<protein>
    <submittedName>
        <fullName evidence="2">Uncharacterized protein</fullName>
    </submittedName>
</protein>
<dbReference type="PATRIC" id="fig|1300347.3.peg.3909"/>
<reference evidence="2 3" key="1">
    <citation type="submission" date="2016-03" db="EMBL/GenBank/DDBJ databases">
        <title>Complete genome sequence of a soil Actinobacterium, Nocardioides dokdonensis FR1436.</title>
        <authorList>
            <person name="Kwon S.-K."/>
            <person name="Kim K."/>
            <person name="Kim J.F."/>
        </authorList>
    </citation>
    <scope>NUCLEOTIDE SEQUENCE [LARGE SCALE GENOMIC DNA]</scope>
    <source>
        <strain evidence="2 3">FR1436</strain>
    </source>
</reference>
<dbReference type="EMBL" id="CP015079">
    <property type="protein sequence ID" value="ANH40300.1"/>
    <property type="molecule type" value="Genomic_DNA"/>
</dbReference>
<sequence>MIDVVLVLLALAAGAALLVVVVQRGQRRSSQARELELEPVHRLVFEDVTALGTELQDLDHEMAGRPLDAGARADYQRALDAYEAAKQAAAALRSPEEVRNVTEILEDGRYAVACVQARVHGEALPTRRPPCFFDPRHGPSTSEVPYTPPGGTQRDVPACALDAERVSSGAEPDVRQVLVGTRRVPYWQGGRAYQPYAQGYYGRFTPMDWMFAGLLFGGMGFDGFGGGPGDGAGDGAGEGGDGFGDLFDF</sequence>
<evidence type="ECO:0000313" key="2">
    <source>
        <dbReference type="EMBL" id="ANH40300.1"/>
    </source>
</evidence>
<name>A0A1A9GRM3_9ACTN</name>
<proteinExistence type="predicted"/>
<dbReference type="OrthoDB" id="4808153at2"/>
<dbReference type="Proteomes" id="UP000077868">
    <property type="component" value="Chromosome"/>
</dbReference>
<keyword evidence="3" id="KW-1185">Reference proteome</keyword>
<evidence type="ECO:0000313" key="3">
    <source>
        <dbReference type="Proteomes" id="UP000077868"/>
    </source>
</evidence>
<gene>
    <name evidence="2" type="ORF">I601_3902</name>
</gene>
<dbReference type="AlphaFoldDB" id="A0A1A9GRM3"/>
<evidence type="ECO:0000256" key="1">
    <source>
        <dbReference type="SAM" id="MobiDB-lite"/>
    </source>
</evidence>
<dbReference type="KEGG" id="ndk:I601_3902"/>
<organism evidence="2 3">
    <name type="scientific">Nocardioides dokdonensis FR1436</name>
    <dbReference type="NCBI Taxonomy" id="1300347"/>
    <lineage>
        <taxon>Bacteria</taxon>
        <taxon>Bacillati</taxon>
        <taxon>Actinomycetota</taxon>
        <taxon>Actinomycetes</taxon>
        <taxon>Propionibacteriales</taxon>
        <taxon>Nocardioidaceae</taxon>
        <taxon>Nocardioides</taxon>
    </lineage>
</organism>
<dbReference type="RefSeq" id="WP_068113407.1">
    <property type="nucleotide sequence ID" value="NZ_CP015079.1"/>
</dbReference>
<dbReference type="STRING" id="1300347.I601_3902"/>
<accession>A0A1A9GRM3</accession>
<feature type="region of interest" description="Disordered" evidence="1">
    <location>
        <begin position="130"/>
        <end position="151"/>
    </location>
</feature>